<reference evidence="1" key="1">
    <citation type="submission" date="2016-03" db="EMBL/GenBank/DDBJ databases">
        <title>Updated assembly of Pseudogymnoascus destructans, the fungus causing white-nose syndrome of bats.</title>
        <authorList>
            <person name="Palmer J.M."/>
            <person name="Drees K.P."/>
            <person name="Foster J.T."/>
            <person name="Lindner D.L."/>
        </authorList>
    </citation>
    <scope>NUCLEOTIDE SEQUENCE [LARGE SCALE GENOMIC DNA]</scope>
    <source>
        <strain evidence="1">20631-21</strain>
    </source>
</reference>
<proteinExistence type="predicted"/>
<sequence length="216" mass="23233">MDKDIHPFICLSWLFFQFTSGPSRMALDWLTDTKPIVDEHALEMDKDIHKGACPVALFQFAHGPLCRTFGLTHMSVGFNYTCGLVDKGAAAGREAVAFIESLSAMQKGPFFISPITSMQEGIILAVSLNFLYGISCRFVSAPRDLLGAKCRQGRDGGASAHATAKDLALNNNGQLAGKGLTMNNGVKLAGKGLTPHNGMQGRRIMMDNRGEGPGNE</sequence>
<gene>
    <name evidence="1" type="ORF">VC83_03167</name>
</gene>
<dbReference type="RefSeq" id="XP_024325302.1">
    <property type="nucleotide sequence ID" value="XM_024466816.1"/>
</dbReference>
<dbReference type="EMBL" id="KV441392">
    <property type="protein sequence ID" value="OAF60020.1"/>
    <property type="molecule type" value="Genomic_DNA"/>
</dbReference>
<dbReference type="Proteomes" id="UP000077154">
    <property type="component" value="Unassembled WGS sequence"/>
</dbReference>
<protein>
    <submittedName>
        <fullName evidence="1">Uncharacterized protein</fullName>
    </submittedName>
</protein>
<accession>A0A177ADZ3</accession>
<dbReference type="GeneID" id="36286244"/>
<evidence type="ECO:0000313" key="1">
    <source>
        <dbReference type="EMBL" id="OAF60020.1"/>
    </source>
</evidence>
<name>A0A177ADZ3_9PEZI</name>
<dbReference type="AlphaFoldDB" id="A0A177ADZ3"/>
<organism evidence="1">
    <name type="scientific">Pseudogymnoascus destructans</name>
    <dbReference type="NCBI Taxonomy" id="655981"/>
    <lineage>
        <taxon>Eukaryota</taxon>
        <taxon>Fungi</taxon>
        <taxon>Dikarya</taxon>
        <taxon>Ascomycota</taxon>
        <taxon>Pezizomycotina</taxon>
        <taxon>Leotiomycetes</taxon>
        <taxon>Thelebolales</taxon>
        <taxon>Thelebolaceae</taxon>
        <taxon>Pseudogymnoascus</taxon>
    </lineage>
</organism>